<feature type="chain" id="PRO_5031432092" description="Lipocalin-like domain-containing protein" evidence="1">
    <location>
        <begin position="26"/>
        <end position="166"/>
    </location>
</feature>
<keyword evidence="3" id="KW-1185">Reference proteome</keyword>
<accession>A0A7W7YGI5</accession>
<comment type="caution">
    <text evidence="2">The sequence shown here is derived from an EMBL/GenBank/DDBJ whole genome shotgun (WGS) entry which is preliminary data.</text>
</comment>
<evidence type="ECO:0000313" key="2">
    <source>
        <dbReference type="EMBL" id="MBB5035786.1"/>
    </source>
</evidence>
<dbReference type="AlphaFoldDB" id="A0A7W7YGI5"/>
<proteinExistence type="predicted"/>
<gene>
    <name evidence="2" type="ORF">HNQ64_000020</name>
</gene>
<keyword evidence="1" id="KW-0732">Signal</keyword>
<name>A0A7W7YGI5_9BACT</name>
<dbReference type="Proteomes" id="UP000534294">
    <property type="component" value="Unassembled WGS sequence"/>
</dbReference>
<feature type="signal peptide" evidence="1">
    <location>
        <begin position="1"/>
        <end position="25"/>
    </location>
</feature>
<protein>
    <recommendedName>
        <fullName evidence="4">Lipocalin-like domain-containing protein</fullName>
    </recommendedName>
</protein>
<evidence type="ECO:0000256" key="1">
    <source>
        <dbReference type="SAM" id="SignalP"/>
    </source>
</evidence>
<evidence type="ECO:0000313" key="3">
    <source>
        <dbReference type="Proteomes" id="UP000534294"/>
    </source>
</evidence>
<evidence type="ECO:0008006" key="4">
    <source>
        <dbReference type="Google" id="ProtNLM"/>
    </source>
</evidence>
<organism evidence="2 3">
    <name type="scientific">Prosthecobacter dejongeii</name>
    <dbReference type="NCBI Taxonomy" id="48465"/>
    <lineage>
        <taxon>Bacteria</taxon>
        <taxon>Pseudomonadati</taxon>
        <taxon>Verrucomicrobiota</taxon>
        <taxon>Verrucomicrobiia</taxon>
        <taxon>Verrucomicrobiales</taxon>
        <taxon>Verrucomicrobiaceae</taxon>
        <taxon>Prosthecobacter</taxon>
    </lineage>
</organism>
<dbReference type="EMBL" id="JACHIF010000001">
    <property type="protein sequence ID" value="MBB5035786.1"/>
    <property type="molecule type" value="Genomic_DNA"/>
</dbReference>
<reference evidence="2 3" key="1">
    <citation type="submission" date="2020-08" db="EMBL/GenBank/DDBJ databases">
        <title>Genomic Encyclopedia of Type Strains, Phase IV (KMG-IV): sequencing the most valuable type-strain genomes for metagenomic binning, comparative biology and taxonomic classification.</title>
        <authorList>
            <person name="Goeker M."/>
        </authorList>
    </citation>
    <scope>NUCLEOTIDE SEQUENCE [LARGE SCALE GENOMIC DNA]</scope>
    <source>
        <strain evidence="2 3">DSM 12251</strain>
    </source>
</reference>
<sequence length="166" mass="18770">MIRLLRQCMIACVLYLALPSGSGHAQTTMDVPEAKFQGTWHVQKHFFRTLREGEADFEALGEETPKGKFPSELVIQFRRHESGAIQQIWTDPTGDVIRSKGVTVLEVTPNVLTYRAWSDHPTWKNILTLKDDGSAVFQVRSMKHQETYLLAPTNKADGFKQPSGEK</sequence>